<accession>A0A1I0R214</accession>
<evidence type="ECO:0000313" key="2">
    <source>
        <dbReference type="Proteomes" id="UP000199701"/>
    </source>
</evidence>
<dbReference type="SUPFAM" id="SSF56784">
    <property type="entry name" value="HAD-like"/>
    <property type="match status" value="1"/>
</dbReference>
<sequence>MKVIFLDIDGVLNSQMLIEKNRDEKIDVNAVKLLKKLIDISGAVIVLSSGRRLWFDDNMVTEDVEAQYLYNILSQYGIEIYGKTPDFSTDEIRTKRTFKEVKAKEITAWLEKHCDVVKYVILDDLDLKNEQINANLVRIDGKVGITEDDLKRAMDILN</sequence>
<organism evidence="1 2">
    <name type="scientific">[Clostridium] fimetarium</name>
    <dbReference type="NCBI Taxonomy" id="99656"/>
    <lineage>
        <taxon>Bacteria</taxon>
        <taxon>Bacillati</taxon>
        <taxon>Bacillota</taxon>
        <taxon>Clostridia</taxon>
        <taxon>Lachnospirales</taxon>
        <taxon>Lachnospiraceae</taxon>
    </lineage>
</organism>
<keyword evidence="2" id="KW-1185">Reference proteome</keyword>
<dbReference type="Proteomes" id="UP000199701">
    <property type="component" value="Unassembled WGS sequence"/>
</dbReference>
<reference evidence="1 2" key="1">
    <citation type="submission" date="2016-10" db="EMBL/GenBank/DDBJ databases">
        <authorList>
            <person name="de Groot N.N."/>
        </authorList>
    </citation>
    <scope>NUCLEOTIDE SEQUENCE [LARGE SCALE GENOMIC DNA]</scope>
    <source>
        <strain evidence="1 2">DSM 9179</strain>
    </source>
</reference>
<proteinExistence type="predicted"/>
<dbReference type="InterPro" id="IPR036412">
    <property type="entry name" value="HAD-like_sf"/>
</dbReference>
<evidence type="ECO:0008006" key="3">
    <source>
        <dbReference type="Google" id="ProtNLM"/>
    </source>
</evidence>
<name>A0A1I0R214_9FIRM</name>
<protein>
    <recommendedName>
        <fullName evidence="3">3-deoxy-D-manno-octulosonate 8-phosphate phosphatase (KDO 8-P phosphatase)</fullName>
    </recommendedName>
</protein>
<dbReference type="Pfam" id="PF18143">
    <property type="entry name" value="HAD_SAK_2"/>
    <property type="match status" value="1"/>
</dbReference>
<dbReference type="EMBL" id="FOJI01000011">
    <property type="protein sequence ID" value="SEW34139.1"/>
    <property type="molecule type" value="Genomic_DNA"/>
</dbReference>
<dbReference type="STRING" id="99656.SAMN05421659_1117"/>
<dbReference type="AlphaFoldDB" id="A0A1I0R214"/>
<gene>
    <name evidence="1" type="ORF">SAMN05421659_1117</name>
</gene>
<evidence type="ECO:0000313" key="1">
    <source>
        <dbReference type="EMBL" id="SEW34139.1"/>
    </source>
</evidence>